<proteinExistence type="predicted"/>
<dbReference type="STRING" id="1313304.CALK_0449"/>
<feature type="domain" description="HTH tetR-type" evidence="3">
    <location>
        <begin position="3"/>
        <end position="63"/>
    </location>
</feature>
<evidence type="ECO:0000256" key="1">
    <source>
        <dbReference type="ARBA" id="ARBA00023125"/>
    </source>
</evidence>
<dbReference type="InterPro" id="IPR001647">
    <property type="entry name" value="HTH_TetR"/>
</dbReference>
<dbReference type="Gene3D" id="1.10.357.10">
    <property type="entry name" value="Tetracycline Repressor, domain 2"/>
    <property type="match status" value="1"/>
</dbReference>
<accession>U7D7N1</accession>
<evidence type="ECO:0000313" key="4">
    <source>
        <dbReference type="EMBL" id="ERP38960.1"/>
    </source>
</evidence>
<evidence type="ECO:0000256" key="2">
    <source>
        <dbReference type="PROSITE-ProRule" id="PRU00335"/>
    </source>
</evidence>
<keyword evidence="5" id="KW-1185">Reference proteome</keyword>
<dbReference type="OrthoDB" id="9789566at2"/>
<dbReference type="PROSITE" id="PS50977">
    <property type="entry name" value="HTH_TETR_2"/>
    <property type="match status" value="1"/>
</dbReference>
<organism evidence="4 5">
    <name type="scientific">Chitinivibrio alkaliphilus ACht1</name>
    <dbReference type="NCBI Taxonomy" id="1313304"/>
    <lineage>
        <taxon>Bacteria</taxon>
        <taxon>Pseudomonadati</taxon>
        <taxon>Fibrobacterota</taxon>
        <taxon>Chitinivibrionia</taxon>
        <taxon>Chitinivibrionales</taxon>
        <taxon>Chitinivibrionaceae</taxon>
        <taxon>Chitinivibrio</taxon>
    </lineage>
</organism>
<dbReference type="PROSITE" id="PS01081">
    <property type="entry name" value="HTH_TETR_1"/>
    <property type="match status" value="1"/>
</dbReference>
<feature type="DNA-binding region" description="H-T-H motif" evidence="2">
    <location>
        <begin position="26"/>
        <end position="45"/>
    </location>
</feature>
<dbReference type="eggNOG" id="COG1309">
    <property type="taxonomic scope" value="Bacteria"/>
</dbReference>
<dbReference type="PANTHER" id="PTHR30328">
    <property type="entry name" value="TRANSCRIPTIONAL REPRESSOR"/>
    <property type="match status" value="1"/>
</dbReference>
<sequence length="205" mass="23942">MKNMTAAAIFRAGKDLFLCQGYEKTTVREVAKRAGVNPALISYHFGSKRNLFKQVLIEQFYDLKRDFQDTIVQEDTIYGKLEAFIRVHNAHLEKNSGGYRFMVRELHFSQDIMEECLRNDLRDESDFFHTYLVTEIEHAMEAGQIRSLSPIHLLLHIISMNVFYFITGKRILARLCKVDTDIDQYEGQRVDEIVDLILCSLRPEK</sequence>
<protein>
    <submittedName>
        <fullName evidence="4">TetR family transcriptional regulator</fullName>
    </submittedName>
</protein>
<comment type="caution">
    <text evidence="4">The sequence shown here is derived from an EMBL/GenBank/DDBJ whole genome shotgun (WGS) entry which is preliminary data.</text>
</comment>
<dbReference type="Pfam" id="PF00440">
    <property type="entry name" value="TetR_N"/>
    <property type="match status" value="1"/>
</dbReference>
<dbReference type="PANTHER" id="PTHR30328:SF54">
    <property type="entry name" value="HTH-TYPE TRANSCRIPTIONAL REPRESSOR SCO4008"/>
    <property type="match status" value="1"/>
</dbReference>
<dbReference type="SUPFAM" id="SSF46689">
    <property type="entry name" value="Homeodomain-like"/>
    <property type="match status" value="1"/>
</dbReference>
<reference evidence="4 5" key="1">
    <citation type="journal article" date="2013" name="Environ. Microbiol.">
        <title>Genome analysis of Chitinivibrio alkaliphilus gen. nov., sp. nov., a novel extremely haloalkaliphilic anaerobic chitinolytic bacterium from the candidate phylum Termite Group 3.</title>
        <authorList>
            <person name="Sorokin D.Y."/>
            <person name="Gumerov V.M."/>
            <person name="Rakitin A.L."/>
            <person name="Beletsky A.V."/>
            <person name="Damste J.S."/>
            <person name="Muyzer G."/>
            <person name="Mardanov A.V."/>
            <person name="Ravin N.V."/>
        </authorList>
    </citation>
    <scope>NUCLEOTIDE SEQUENCE [LARGE SCALE GENOMIC DNA]</scope>
    <source>
        <strain evidence="4 5">ACht1</strain>
    </source>
</reference>
<dbReference type="GO" id="GO:0003677">
    <property type="term" value="F:DNA binding"/>
    <property type="evidence" value="ECO:0007669"/>
    <property type="project" value="UniProtKB-UniRule"/>
</dbReference>
<dbReference type="SUPFAM" id="SSF48498">
    <property type="entry name" value="Tetracyclin repressor-like, C-terminal domain"/>
    <property type="match status" value="1"/>
</dbReference>
<dbReference type="PRINTS" id="PR00455">
    <property type="entry name" value="HTHTETR"/>
</dbReference>
<evidence type="ECO:0000259" key="3">
    <source>
        <dbReference type="PROSITE" id="PS50977"/>
    </source>
</evidence>
<dbReference type="InterPro" id="IPR023772">
    <property type="entry name" value="DNA-bd_HTH_TetR-type_CS"/>
</dbReference>
<dbReference type="RefSeq" id="WP_022635988.1">
    <property type="nucleotide sequence ID" value="NZ_ASJR01000003.1"/>
</dbReference>
<dbReference type="EMBL" id="ASJR01000003">
    <property type="protein sequence ID" value="ERP38960.1"/>
    <property type="molecule type" value="Genomic_DNA"/>
</dbReference>
<keyword evidence="1 2" id="KW-0238">DNA-binding</keyword>
<dbReference type="InterPro" id="IPR036271">
    <property type="entry name" value="Tet_transcr_reg_TetR-rel_C_sf"/>
</dbReference>
<dbReference type="AlphaFoldDB" id="U7D7N1"/>
<dbReference type="Proteomes" id="UP000017148">
    <property type="component" value="Unassembled WGS sequence"/>
</dbReference>
<gene>
    <name evidence="4" type="ORF">CALK_0449</name>
</gene>
<name>U7D7N1_9BACT</name>
<dbReference type="InterPro" id="IPR050109">
    <property type="entry name" value="HTH-type_TetR-like_transc_reg"/>
</dbReference>
<dbReference type="InterPro" id="IPR009057">
    <property type="entry name" value="Homeodomain-like_sf"/>
</dbReference>
<evidence type="ECO:0000313" key="5">
    <source>
        <dbReference type="Proteomes" id="UP000017148"/>
    </source>
</evidence>